<comment type="caution">
    <text evidence="4">The sequence shown here is derived from an EMBL/GenBank/DDBJ whole genome shotgun (WGS) entry which is preliminary data.</text>
</comment>
<evidence type="ECO:0000313" key="4">
    <source>
        <dbReference type="EMBL" id="TGO32914.1"/>
    </source>
</evidence>
<organism evidence="4 5">
    <name type="scientific">Botrytis hyacinthi</name>
    <dbReference type="NCBI Taxonomy" id="278943"/>
    <lineage>
        <taxon>Eukaryota</taxon>
        <taxon>Fungi</taxon>
        <taxon>Dikarya</taxon>
        <taxon>Ascomycota</taxon>
        <taxon>Pezizomycotina</taxon>
        <taxon>Leotiomycetes</taxon>
        <taxon>Helotiales</taxon>
        <taxon>Sclerotiniaceae</taxon>
        <taxon>Botrytis</taxon>
    </lineage>
</organism>
<proteinExistence type="predicted"/>
<evidence type="ECO:0000256" key="1">
    <source>
        <dbReference type="ARBA" id="ARBA00022450"/>
    </source>
</evidence>
<dbReference type="Gene3D" id="3.40.50.12780">
    <property type="entry name" value="N-terminal domain of ligase-like"/>
    <property type="match status" value="1"/>
</dbReference>
<keyword evidence="5" id="KW-1185">Reference proteome</keyword>
<gene>
    <name evidence="4" type="ORF">BHYA_0279g00060</name>
</gene>
<evidence type="ECO:0000313" key="5">
    <source>
        <dbReference type="Proteomes" id="UP000297814"/>
    </source>
</evidence>
<dbReference type="InterPro" id="IPR042099">
    <property type="entry name" value="ANL_N_sf"/>
</dbReference>
<dbReference type="SUPFAM" id="SSF56801">
    <property type="entry name" value="Acetyl-CoA synthetase-like"/>
    <property type="match status" value="1"/>
</dbReference>
<dbReference type="Pfam" id="PF23562">
    <property type="entry name" value="AMP-binding_C_3"/>
    <property type="match status" value="1"/>
</dbReference>
<protein>
    <recommendedName>
        <fullName evidence="3">AMP-dependent synthetase/ligase domain-containing protein</fullName>
    </recommendedName>
</protein>
<dbReference type="AlphaFoldDB" id="A0A4Z1G7G7"/>
<sequence length="519" mass="58485">MTQNPMTPSDRGRRLLPHVIDDLASSNPTRIFASIPLSNDLQDGFQDITYECFARSIDKCSWWMEENPVRSEKFETLNYVGPQDLRYIMLLLAAIKTGYQVSCEILLVPEKLPAITQSLLSKRQMRTLRIQNPEDLLSESSVLSYSYTKTFDQARYEPFLVLHTSGSTGIQKPIILTHGNISQHDTFLIPPLTGHQPITLSLYQDARVFIGLGLFHSAALCFTSFCIYSTTVVVLPPPIPMTPEVANLAHLHGKLDPSFLSPAILTQIEKTPRYLTNIKTLRYLNYGGGPLPTEIGNSLKSHTHLFVHFGATETGFCALQITDPEDWEYMKFSPMMGIEFRLFTKDLYELYFIREPSLTLSQGVFSTFPYLNEYSSKDLFSKHPTKEGLWHFEGRADDVVICSTGAEINPMGMEESVNAHPSVEVAIVCGSGRMRGFLLVEARDPPRDVKEEMLIEEIWDTVEKGNRSEQSHGKITKELILFTKAEKPMVRAGKGTVLRKLTEELYGEELNNLCAAVEG</sequence>
<dbReference type="InterPro" id="IPR051414">
    <property type="entry name" value="Adenylate-forming_Reductase"/>
</dbReference>
<evidence type="ECO:0000259" key="3">
    <source>
        <dbReference type="Pfam" id="PF00501"/>
    </source>
</evidence>
<dbReference type="PANTHER" id="PTHR43439">
    <property type="entry name" value="PHENYLACETATE-COENZYME A LIGASE"/>
    <property type="match status" value="1"/>
</dbReference>
<dbReference type="InterPro" id="IPR000873">
    <property type="entry name" value="AMP-dep_synth/lig_dom"/>
</dbReference>
<keyword evidence="2" id="KW-0597">Phosphoprotein</keyword>
<dbReference type="Proteomes" id="UP000297814">
    <property type="component" value="Unassembled WGS sequence"/>
</dbReference>
<evidence type="ECO:0000256" key="2">
    <source>
        <dbReference type="ARBA" id="ARBA00022553"/>
    </source>
</evidence>
<feature type="domain" description="AMP-dependent synthetase/ligase" evidence="3">
    <location>
        <begin position="149"/>
        <end position="329"/>
    </location>
</feature>
<dbReference type="Pfam" id="PF00501">
    <property type="entry name" value="AMP-binding"/>
    <property type="match status" value="1"/>
</dbReference>
<dbReference type="EMBL" id="PQXK01000279">
    <property type="protein sequence ID" value="TGO32914.1"/>
    <property type="molecule type" value="Genomic_DNA"/>
</dbReference>
<dbReference type="PANTHER" id="PTHR43439:SF2">
    <property type="entry name" value="ENZYME, PUTATIVE (JCVI)-RELATED"/>
    <property type="match status" value="1"/>
</dbReference>
<name>A0A4Z1G7G7_9HELO</name>
<reference evidence="4 5" key="1">
    <citation type="submission" date="2017-12" db="EMBL/GenBank/DDBJ databases">
        <title>Comparative genomics of Botrytis spp.</title>
        <authorList>
            <person name="Valero-Jimenez C.A."/>
            <person name="Tapia P."/>
            <person name="Veloso J."/>
            <person name="Silva-Moreno E."/>
            <person name="Staats M."/>
            <person name="Valdes J.H."/>
            <person name="Van Kan J.A.L."/>
        </authorList>
    </citation>
    <scope>NUCLEOTIDE SEQUENCE [LARGE SCALE GENOMIC DNA]</scope>
    <source>
        <strain evidence="4 5">Bh0001</strain>
    </source>
</reference>
<accession>A0A4Z1G7G7</accession>
<keyword evidence="1" id="KW-0596">Phosphopantetheine</keyword>